<evidence type="ECO:0000259" key="6">
    <source>
        <dbReference type="Pfam" id="PF18029"/>
    </source>
</evidence>
<dbReference type="SUPFAM" id="SSF54593">
    <property type="entry name" value="Glyoxalase/Bleomycin resistance protein/Dihydroxybiphenyl dioxygenase"/>
    <property type="match status" value="1"/>
</dbReference>
<evidence type="ECO:0000256" key="5">
    <source>
        <dbReference type="ARBA" id="ARBA00023239"/>
    </source>
</evidence>
<reference evidence="7 8" key="1">
    <citation type="submission" date="2019-01" db="EMBL/GenBank/DDBJ databases">
        <title>Novel species of Nocardioides.</title>
        <authorList>
            <person name="Liu Q."/>
            <person name="Xin Y.-H."/>
        </authorList>
    </citation>
    <scope>NUCLEOTIDE SEQUENCE [LARGE SCALE GENOMIC DNA]</scope>
    <source>
        <strain evidence="7 8">CGMCC 4.6882</strain>
    </source>
</reference>
<gene>
    <name evidence="7" type="ORF">EUA93_13705</name>
</gene>
<dbReference type="AlphaFoldDB" id="A0A4Q2S0Z6"/>
<dbReference type="Gene3D" id="3.30.1360.20">
    <property type="entry name" value="Transcriptional coactivator/pterin dehydratase"/>
    <property type="match status" value="1"/>
</dbReference>
<dbReference type="PANTHER" id="PTHR35908:SF1">
    <property type="entry name" value="CONSERVED PROTEIN"/>
    <property type="match status" value="1"/>
</dbReference>
<dbReference type="Pfam" id="PF01329">
    <property type="entry name" value="Pterin_4a"/>
    <property type="match status" value="1"/>
</dbReference>
<dbReference type="InterPro" id="IPR036428">
    <property type="entry name" value="PCD_sf"/>
</dbReference>
<evidence type="ECO:0000256" key="1">
    <source>
        <dbReference type="ARBA" id="ARBA00001554"/>
    </source>
</evidence>
<proteinExistence type="inferred from homology"/>
<evidence type="ECO:0000256" key="3">
    <source>
        <dbReference type="ARBA" id="ARBA00013252"/>
    </source>
</evidence>
<protein>
    <recommendedName>
        <fullName evidence="4">Putative pterin-4-alpha-carbinolamine dehydratase</fullName>
        <ecNumber evidence="3">4.2.1.96</ecNumber>
    </recommendedName>
</protein>
<dbReference type="GO" id="GO:0008124">
    <property type="term" value="F:4-alpha-hydroxytetrahydrobiopterin dehydratase activity"/>
    <property type="evidence" value="ECO:0007669"/>
    <property type="project" value="UniProtKB-EC"/>
</dbReference>
<dbReference type="SUPFAM" id="SSF55248">
    <property type="entry name" value="PCD-like"/>
    <property type="match status" value="1"/>
</dbReference>
<sequence length="222" mass="24079">MRVGESRALRFSEVQAEDGLADWRMMFQTLETRFATGGFTRGLELVAYIGGVAEELGHTPELDLRATTLHVRLISRDVFGVTQRDLALARGISGVAAELGVPADPAAVEIVELALDTPDHAEVKPFWRAVLGYDDHPLHDAEVRDLAGTGPALWFQRTDPHETPRQRFHLDIRVAPELVAPRTEAALAAGGTLVSDDRAPAFIVLADPQGNQACLTTGLGRD</sequence>
<organism evidence="7 8">
    <name type="scientific">Nocardioides oleivorans</name>
    <dbReference type="NCBI Taxonomy" id="273676"/>
    <lineage>
        <taxon>Bacteria</taxon>
        <taxon>Bacillati</taxon>
        <taxon>Actinomycetota</taxon>
        <taxon>Actinomycetes</taxon>
        <taxon>Propionibacteriales</taxon>
        <taxon>Nocardioidaceae</taxon>
        <taxon>Nocardioides</taxon>
    </lineage>
</organism>
<dbReference type="InterPro" id="IPR029068">
    <property type="entry name" value="Glyas_Bleomycin-R_OHBP_Dase"/>
</dbReference>
<dbReference type="InterPro" id="IPR041581">
    <property type="entry name" value="Glyoxalase_6"/>
</dbReference>
<evidence type="ECO:0000256" key="2">
    <source>
        <dbReference type="ARBA" id="ARBA00006472"/>
    </source>
</evidence>
<dbReference type="Gene3D" id="3.10.180.10">
    <property type="entry name" value="2,3-Dihydroxybiphenyl 1,2-Dioxygenase, domain 1"/>
    <property type="match status" value="1"/>
</dbReference>
<evidence type="ECO:0000256" key="4">
    <source>
        <dbReference type="ARBA" id="ARBA00021735"/>
    </source>
</evidence>
<evidence type="ECO:0000313" key="8">
    <source>
        <dbReference type="Proteomes" id="UP000294071"/>
    </source>
</evidence>
<dbReference type="CDD" id="cd06587">
    <property type="entry name" value="VOC"/>
    <property type="match status" value="1"/>
</dbReference>
<dbReference type="Pfam" id="PF18029">
    <property type="entry name" value="Glyoxalase_6"/>
    <property type="match status" value="1"/>
</dbReference>
<dbReference type="GO" id="GO:0006729">
    <property type="term" value="P:tetrahydrobiopterin biosynthetic process"/>
    <property type="evidence" value="ECO:0007669"/>
    <property type="project" value="InterPro"/>
</dbReference>
<comment type="catalytic activity">
    <reaction evidence="1">
        <text>(4aS,6R)-4a-hydroxy-L-erythro-5,6,7,8-tetrahydrobiopterin = (6R)-L-erythro-6,7-dihydrobiopterin + H2O</text>
        <dbReference type="Rhea" id="RHEA:11920"/>
        <dbReference type="ChEBI" id="CHEBI:15377"/>
        <dbReference type="ChEBI" id="CHEBI:15642"/>
        <dbReference type="ChEBI" id="CHEBI:43120"/>
        <dbReference type="EC" id="4.2.1.96"/>
    </reaction>
</comment>
<keyword evidence="8" id="KW-1185">Reference proteome</keyword>
<dbReference type="OrthoDB" id="15077at2"/>
<dbReference type="PANTHER" id="PTHR35908">
    <property type="entry name" value="HYPOTHETICAL FUSION PROTEIN"/>
    <property type="match status" value="1"/>
</dbReference>
<comment type="caution">
    <text evidence="7">The sequence shown here is derived from an EMBL/GenBank/DDBJ whole genome shotgun (WGS) entry which is preliminary data.</text>
</comment>
<dbReference type="EMBL" id="SDWT01000001">
    <property type="protein sequence ID" value="RYB95301.1"/>
    <property type="molecule type" value="Genomic_DNA"/>
</dbReference>
<dbReference type="Proteomes" id="UP000294071">
    <property type="component" value="Unassembled WGS sequence"/>
</dbReference>
<comment type="similarity">
    <text evidence="2">Belongs to the pterin-4-alpha-carbinolamine dehydratase family.</text>
</comment>
<evidence type="ECO:0000313" key="7">
    <source>
        <dbReference type="EMBL" id="RYB95301.1"/>
    </source>
</evidence>
<dbReference type="InterPro" id="IPR001533">
    <property type="entry name" value="Pterin_deHydtase"/>
</dbReference>
<dbReference type="EC" id="4.2.1.96" evidence="3"/>
<keyword evidence="5" id="KW-0456">Lyase</keyword>
<accession>A0A4Q2S0Z6</accession>
<name>A0A4Q2S0Z6_9ACTN</name>
<feature type="domain" description="Glyoxalase-like" evidence="6">
    <location>
        <begin position="113"/>
        <end position="216"/>
    </location>
</feature>